<dbReference type="GO" id="GO:0016020">
    <property type="term" value="C:membrane"/>
    <property type="evidence" value="ECO:0007669"/>
    <property type="project" value="TreeGrafter"/>
</dbReference>
<dbReference type="AlphaFoldDB" id="A0A2J7PI22"/>
<dbReference type="EMBL" id="NEVH01025129">
    <property type="protein sequence ID" value="PNF15985.1"/>
    <property type="molecule type" value="Genomic_DNA"/>
</dbReference>
<evidence type="ECO:0000313" key="4">
    <source>
        <dbReference type="Proteomes" id="UP000235965"/>
    </source>
</evidence>
<keyword evidence="1" id="KW-0812">Transmembrane</keyword>
<feature type="transmembrane region" description="Helical" evidence="1">
    <location>
        <begin position="273"/>
        <end position="296"/>
    </location>
</feature>
<gene>
    <name evidence="3" type="ORF">B7P43_G04592</name>
</gene>
<dbReference type="PANTHER" id="PTHR21879:SF3">
    <property type="entry name" value="FI03378P"/>
    <property type="match status" value="1"/>
</dbReference>
<name>A0A2J7PI22_9NEOP</name>
<protein>
    <submittedName>
        <fullName evidence="3">Uncharacterized protein</fullName>
    </submittedName>
</protein>
<organism evidence="3 4">
    <name type="scientific">Cryptotermes secundus</name>
    <dbReference type="NCBI Taxonomy" id="105785"/>
    <lineage>
        <taxon>Eukaryota</taxon>
        <taxon>Metazoa</taxon>
        <taxon>Ecdysozoa</taxon>
        <taxon>Arthropoda</taxon>
        <taxon>Hexapoda</taxon>
        <taxon>Insecta</taxon>
        <taxon>Pterygota</taxon>
        <taxon>Neoptera</taxon>
        <taxon>Polyneoptera</taxon>
        <taxon>Dictyoptera</taxon>
        <taxon>Blattodea</taxon>
        <taxon>Blattoidea</taxon>
        <taxon>Termitoidae</taxon>
        <taxon>Kalotermitidae</taxon>
        <taxon>Cryptotermitinae</taxon>
        <taxon>Cryptotermes</taxon>
    </lineage>
</organism>
<accession>A0A2J7PI22</accession>
<reference evidence="3 4" key="1">
    <citation type="submission" date="2017-12" db="EMBL/GenBank/DDBJ databases">
        <title>Hemimetabolous genomes reveal molecular basis of termite eusociality.</title>
        <authorList>
            <person name="Harrison M.C."/>
            <person name="Jongepier E."/>
            <person name="Robertson H.M."/>
            <person name="Arning N."/>
            <person name="Bitard-Feildel T."/>
            <person name="Chao H."/>
            <person name="Childers C.P."/>
            <person name="Dinh H."/>
            <person name="Doddapaneni H."/>
            <person name="Dugan S."/>
            <person name="Gowin J."/>
            <person name="Greiner C."/>
            <person name="Han Y."/>
            <person name="Hu H."/>
            <person name="Hughes D.S.T."/>
            <person name="Huylmans A.-K."/>
            <person name="Kemena C."/>
            <person name="Kremer L.P.M."/>
            <person name="Lee S.L."/>
            <person name="Lopez-Ezquerra A."/>
            <person name="Mallet L."/>
            <person name="Monroy-Kuhn J.M."/>
            <person name="Moser A."/>
            <person name="Murali S.C."/>
            <person name="Muzny D.M."/>
            <person name="Otani S."/>
            <person name="Piulachs M.-D."/>
            <person name="Poelchau M."/>
            <person name="Qu J."/>
            <person name="Schaub F."/>
            <person name="Wada-Katsumata A."/>
            <person name="Worley K.C."/>
            <person name="Xie Q."/>
            <person name="Ylla G."/>
            <person name="Poulsen M."/>
            <person name="Gibbs R.A."/>
            <person name="Schal C."/>
            <person name="Richards S."/>
            <person name="Belles X."/>
            <person name="Korb J."/>
            <person name="Bornberg-Bauer E."/>
        </authorList>
    </citation>
    <scope>NUCLEOTIDE SEQUENCE [LARGE SCALE GENOMIC DNA]</scope>
    <source>
        <tissue evidence="3">Whole body</tissue>
    </source>
</reference>
<keyword evidence="4" id="KW-1185">Reference proteome</keyword>
<dbReference type="InParanoid" id="A0A2J7PI22"/>
<keyword evidence="1" id="KW-1133">Transmembrane helix</keyword>
<dbReference type="InterPro" id="IPR012464">
    <property type="entry name" value="DUF1676"/>
</dbReference>
<keyword evidence="1" id="KW-0472">Membrane</keyword>
<dbReference type="Proteomes" id="UP000235965">
    <property type="component" value="Unassembled WGS sequence"/>
</dbReference>
<keyword evidence="2" id="KW-0732">Signal</keyword>
<dbReference type="PANTHER" id="PTHR21879">
    <property type="entry name" value="FI03362P-RELATED-RELATED"/>
    <property type="match status" value="1"/>
</dbReference>
<evidence type="ECO:0000256" key="2">
    <source>
        <dbReference type="SAM" id="SignalP"/>
    </source>
</evidence>
<evidence type="ECO:0000256" key="1">
    <source>
        <dbReference type="SAM" id="Phobius"/>
    </source>
</evidence>
<dbReference type="Pfam" id="PF07898">
    <property type="entry name" value="DUF1676"/>
    <property type="match status" value="1"/>
</dbReference>
<sequence>MARIYVIVLLMCFLVASRATPITSGKEDAIEAQDDVVSAVQKQDQDVKEKLEVSDKIPKEEPIKDEIKTELKQDDVKSQEAGEVLSREGRNLGGGNQANEIGGDNHQLISEREDSLLRKLNNKCSEKDVSSCVMLKLATYMNRLLKKSNIEVLDGLYITQTVSGEQINEDAEFLETPRSSGEEDNETQLSQLMANKLWTFVRTRSLRWSVLPDTDVVLATSPDKDGALNVGLSFHTGKAIEKGRAKNRQQMGPIIAAVAMKAALLGGLAFKGLVLLVGKALLVSKIALLLAGILWLKKLFSHEKHVTYEVVAHPHHSHSSVDHHGGGDSYSSGWGRSSDAHHLAYSGYAPSTANH</sequence>
<proteinExistence type="predicted"/>
<comment type="caution">
    <text evidence="3">The sequence shown here is derived from an EMBL/GenBank/DDBJ whole genome shotgun (WGS) entry which is preliminary data.</text>
</comment>
<feature type="chain" id="PRO_5014337273" evidence="2">
    <location>
        <begin position="20"/>
        <end position="355"/>
    </location>
</feature>
<feature type="signal peptide" evidence="2">
    <location>
        <begin position="1"/>
        <end position="19"/>
    </location>
</feature>
<evidence type="ECO:0000313" key="3">
    <source>
        <dbReference type="EMBL" id="PNF15985.1"/>
    </source>
</evidence>